<keyword evidence="1" id="KW-1133">Transmembrane helix</keyword>
<accession>A0A6I4IBK1</accession>
<feature type="transmembrane region" description="Helical" evidence="1">
    <location>
        <begin position="209"/>
        <end position="227"/>
    </location>
</feature>
<dbReference type="Gene3D" id="1.10.3730.20">
    <property type="match status" value="1"/>
</dbReference>
<protein>
    <submittedName>
        <fullName evidence="3">EamA family transporter</fullName>
    </submittedName>
</protein>
<dbReference type="SUPFAM" id="SSF103481">
    <property type="entry name" value="Multidrug resistance efflux transporter EmrE"/>
    <property type="match status" value="2"/>
</dbReference>
<evidence type="ECO:0000259" key="2">
    <source>
        <dbReference type="Pfam" id="PF00892"/>
    </source>
</evidence>
<evidence type="ECO:0000256" key="1">
    <source>
        <dbReference type="SAM" id="Phobius"/>
    </source>
</evidence>
<feature type="transmembrane region" description="Helical" evidence="1">
    <location>
        <begin position="175"/>
        <end position="197"/>
    </location>
</feature>
<evidence type="ECO:0000313" key="4">
    <source>
        <dbReference type="Proteomes" id="UP000434850"/>
    </source>
</evidence>
<sequence>MLYILLSVCCSVTVSILLKLARRYQINVAQAITWNYSIAALLTWIFLKPQPDSITHPPLNLYLLLGVLLPLIFYVMAAAIKGAGIVRTDVAQRLSLLISLSAAFLIFGDSFSVIKGIGILTGFAAIFCLIPWQTKHVVSQNNKNTWLYLIGVFLGFGIIDILFKQMAQTKTAPYSASLFVVYVAAFLVSVLGTIYQVTIKKKRFLFRHIFFGWILGVFNFGNILFYLKAHQALAKDPSTVFTAMNIGVITGGTLIGLLIFKEKLSTLHKVGVGLAVAAILLIAYS</sequence>
<organism evidence="3 4">
    <name type="scientific">Mucilaginibacter aquatilis</name>
    <dbReference type="NCBI Taxonomy" id="1517760"/>
    <lineage>
        <taxon>Bacteria</taxon>
        <taxon>Pseudomonadati</taxon>
        <taxon>Bacteroidota</taxon>
        <taxon>Sphingobacteriia</taxon>
        <taxon>Sphingobacteriales</taxon>
        <taxon>Sphingobacteriaceae</taxon>
        <taxon>Mucilaginibacter</taxon>
    </lineage>
</organism>
<dbReference type="InterPro" id="IPR037185">
    <property type="entry name" value="EmrE-like"/>
</dbReference>
<dbReference type="Pfam" id="PF00892">
    <property type="entry name" value="EamA"/>
    <property type="match status" value="1"/>
</dbReference>
<dbReference type="GO" id="GO:0016020">
    <property type="term" value="C:membrane"/>
    <property type="evidence" value="ECO:0007669"/>
    <property type="project" value="InterPro"/>
</dbReference>
<dbReference type="EMBL" id="WQLA01000003">
    <property type="protein sequence ID" value="MVN91308.1"/>
    <property type="molecule type" value="Genomic_DNA"/>
</dbReference>
<dbReference type="RefSeq" id="WP_157541504.1">
    <property type="nucleotide sequence ID" value="NZ_WQLA01000003.1"/>
</dbReference>
<proteinExistence type="predicted"/>
<feature type="transmembrane region" description="Helical" evidence="1">
    <location>
        <begin position="28"/>
        <end position="47"/>
    </location>
</feature>
<comment type="caution">
    <text evidence="3">The sequence shown here is derived from an EMBL/GenBank/DDBJ whole genome shotgun (WGS) entry which is preliminary data.</text>
</comment>
<feature type="transmembrane region" description="Helical" evidence="1">
    <location>
        <begin position="239"/>
        <end position="260"/>
    </location>
</feature>
<reference evidence="3 4" key="1">
    <citation type="submission" date="2019-12" db="EMBL/GenBank/DDBJ databases">
        <title>Mucilaginibacter sp. HME9299 genome sequencing and assembly.</title>
        <authorList>
            <person name="Kang H."/>
            <person name="Kim H."/>
            <person name="Joh K."/>
        </authorList>
    </citation>
    <scope>NUCLEOTIDE SEQUENCE [LARGE SCALE GENOMIC DNA]</scope>
    <source>
        <strain evidence="3 4">HME9299</strain>
    </source>
</reference>
<feature type="transmembrane region" description="Helical" evidence="1">
    <location>
        <begin position="267"/>
        <end position="284"/>
    </location>
</feature>
<keyword evidence="1" id="KW-0812">Transmembrane</keyword>
<dbReference type="AlphaFoldDB" id="A0A6I4IBK1"/>
<dbReference type="Proteomes" id="UP000434850">
    <property type="component" value="Unassembled WGS sequence"/>
</dbReference>
<feature type="transmembrane region" description="Helical" evidence="1">
    <location>
        <begin position="113"/>
        <end position="133"/>
    </location>
</feature>
<name>A0A6I4IBK1_9SPHI</name>
<feature type="transmembrane region" description="Helical" evidence="1">
    <location>
        <begin position="145"/>
        <end position="163"/>
    </location>
</feature>
<keyword evidence="1" id="KW-0472">Membrane</keyword>
<evidence type="ECO:0000313" key="3">
    <source>
        <dbReference type="EMBL" id="MVN91308.1"/>
    </source>
</evidence>
<gene>
    <name evidence="3" type="ORF">GO816_09265</name>
</gene>
<dbReference type="InterPro" id="IPR000620">
    <property type="entry name" value="EamA_dom"/>
</dbReference>
<feature type="transmembrane region" description="Helical" evidence="1">
    <location>
        <begin position="59"/>
        <end position="78"/>
    </location>
</feature>
<keyword evidence="4" id="KW-1185">Reference proteome</keyword>
<dbReference type="OrthoDB" id="1524053at2"/>
<feature type="transmembrane region" description="Helical" evidence="1">
    <location>
        <begin position="90"/>
        <end position="107"/>
    </location>
</feature>
<feature type="domain" description="EamA" evidence="2">
    <location>
        <begin position="2"/>
        <end position="129"/>
    </location>
</feature>